<keyword evidence="8" id="KW-1133">Transmembrane helix</keyword>
<dbReference type="SFLD" id="SFLDS00001">
    <property type="entry name" value="Enolase"/>
    <property type="match status" value="1"/>
</dbReference>
<evidence type="ECO:0000256" key="5">
    <source>
        <dbReference type="PIRSR" id="PIRSR634603-1"/>
    </source>
</evidence>
<evidence type="ECO:0000256" key="3">
    <source>
        <dbReference type="ARBA" id="ARBA00022842"/>
    </source>
</evidence>
<reference evidence="10 11" key="1">
    <citation type="submission" date="2020-08" db="EMBL/GenBank/DDBJ databases">
        <title>Genomic Encyclopedia of Type Strains, Phase IV (KMG-IV): sequencing the most valuable type-strain genomes for metagenomic binning, comparative biology and taxonomic classification.</title>
        <authorList>
            <person name="Goeker M."/>
        </authorList>
    </citation>
    <scope>NUCLEOTIDE SEQUENCE [LARGE SCALE GENOMIC DNA]</scope>
    <source>
        <strain evidence="10 11">DSM 100211</strain>
    </source>
</reference>
<evidence type="ECO:0000256" key="1">
    <source>
        <dbReference type="ARBA" id="ARBA00008031"/>
    </source>
</evidence>
<dbReference type="SFLD" id="SFLDG00180">
    <property type="entry name" value="muconate_cycloisomerase"/>
    <property type="match status" value="1"/>
</dbReference>
<dbReference type="SMART" id="SM00922">
    <property type="entry name" value="MR_MLE"/>
    <property type="match status" value="1"/>
</dbReference>
<dbReference type="EMBL" id="JACIEE010000001">
    <property type="protein sequence ID" value="MBB3975098.1"/>
    <property type="molecule type" value="Genomic_DNA"/>
</dbReference>
<evidence type="ECO:0000256" key="8">
    <source>
        <dbReference type="SAM" id="Phobius"/>
    </source>
</evidence>
<evidence type="ECO:0000313" key="10">
    <source>
        <dbReference type="EMBL" id="MBB3975098.1"/>
    </source>
</evidence>
<dbReference type="InterPro" id="IPR013342">
    <property type="entry name" value="Mandelate_racemase_C"/>
</dbReference>
<evidence type="ECO:0000256" key="2">
    <source>
        <dbReference type="ARBA" id="ARBA00022723"/>
    </source>
</evidence>
<dbReference type="CDD" id="cd03319">
    <property type="entry name" value="L-Ala-DL-Glu_epimerase"/>
    <property type="match status" value="1"/>
</dbReference>
<dbReference type="PANTHER" id="PTHR48080">
    <property type="entry name" value="D-GALACTONATE DEHYDRATASE-RELATED"/>
    <property type="match status" value="1"/>
</dbReference>
<proteinExistence type="inferred from homology"/>
<organism evidence="10 11">
    <name type="scientific">Mycoplana azooxidifex</name>
    <dbReference type="NCBI Taxonomy" id="1636188"/>
    <lineage>
        <taxon>Bacteria</taxon>
        <taxon>Pseudomonadati</taxon>
        <taxon>Pseudomonadota</taxon>
        <taxon>Alphaproteobacteria</taxon>
        <taxon>Hyphomicrobiales</taxon>
        <taxon>Rhizobiaceae</taxon>
        <taxon>Mycoplana</taxon>
    </lineage>
</organism>
<dbReference type="Pfam" id="PF13378">
    <property type="entry name" value="MR_MLE_C"/>
    <property type="match status" value="1"/>
</dbReference>
<dbReference type="InterPro" id="IPR013341">
    <property type="entry name" value="Mandelate_racemase_N_dom"/>
</dbReference>
<dbReference type="EC" id="5.1.1.-" evidence="7"/>
<dbReference type="SUPFAM" id="SSF54826">
    <property type="entry name" value="Enolase N-terminal domain-like"/>
    <property type="match status" value="1"/>
</dbReference>
<evidence type="ECO:0000256" key="7">
    <source>
        <dbReference type="RuleBase" id="RU366006"/>
    </source>
</evidence>
<feature type="domain" description="Mandelate racemase/muconate lactonizing enzyme C-terminal" evidence="9">
    <location>
        <begin position="131"/>
        <end position="222"/>
    </location>
</feature>
<keyword evidence="8" id="KW-0812">Transmembrane</keyword>
<dbReference type="AlphaFoldDB" id="A0A7W6D1Q2"/>
<sequence>MRRQLASSTERFPIAGSFTISRGSKTEAVVVTCRLTAGGHTGQGECVPYPRYGESVDSVLAEIEAARPAIEAGLEHKELGRAMRAGAARNAVDCALWDLEAKLAGEPAWKHVNDAEPQPLVTAYTISLGEPDAMAAQAAHHAHRALLKVKVGTADDASRIRAVRAAAPTSQIILDANEGWTEETLTRHLAICVECDVALVEQPLPAGRDEALRHVERKVLVCADESVHLSADLAALCDRYDAINIKLDKAGGMTEALAMRDEARRLGLKIMVGCMVGSSLAMAPAVLLAQGADFVDLDGPLLLARDRDPALRYEGSLVFPPNASLWG</sequence>
<comment type="caution">
    <text evidence="10">The sequence shown here is derived from an EMBL/GenBank/DDBJ whole genome shotgun (WGS) entry which is preliminary data.</text>
</comment>
<gene>
    <name evidence="10" type="ORF">GGQ64_000274</name>
</gene>
<dbReference type="InterPro" id="IPR029065">
    <property type="entry name" value="Enolase_C-like"/>
</dbReference>
<evidence type="ECO:0000256" key="4">
    <source>
        <dbReference type="ARBA" id="ARBA00023235"/>
    </source>
</evidence>
<feature type="binding site" evidence="6">
    <location>
        <position position="224"/>
    </location>
    <ligand>
        <name>Mg(2+)</name>
        <dbReference type="ChEBI" id="CHEBI:18420"/>
    </ligand>
</feature>
<dbReference type="Gene3D" id="3.20.20.120">
    <property type="entry name" value="Enolase-like C-terminal domain"/>
    <property type="match status" value="1"/>
</dbReference>
<feature type="active site" description="Proton acceptor; specific for (S)-substrate epimerization" evidence="5">
    <location>
        <position position="246"/>
    </location>
</feature>
<accession>A0A7W6D1Q2</accession>
<evidence type="ECO:0000259" key="9">
    <source>
        <dbReference type="SMART" id="SM00922"/>
    </source>
</evidence>
<keyword evidence="3 6" id="KW-0460">Magnesium</keyword>
<feature type="active site" description="Proton acceptor; specific for (R)-substrate epimerization" evidence="5">
    <location>
        <position position="150"/>
    </location>
</feature>
<evidence type="ECO:0000256" key="6">
    <source>
        <dbReference type="PIRSR" id="PIRSR634603-3"/>
    </source>
</evidence>
<keyword evidence="8" id="KW-0472">Membrane</keyword>
<protein>
    <recommendedName>
        <fullName evidence="7">Dipeptide epimerase</fullName>
        <ecNumber evidence="7">5.1.1.-</ecNumber>
    </recommendedName>
</protein>
<name>A0A7W6D1Q2_9HYPH</name>
<comment type="cofactor">
    <cofactor evidence="6 7">
        <name>Mg(2+)</name>
        <dbReference type="ChEBI" id="CHEBI:18420"/>
    </cofactor>
    <text evidence="6 7">Binds 1 Mg(2+) ion per subunit.</text>
</comment>
<dbReference type="GO" id="GO:0046872">
    <property type="term" value="F:metal ion binding"/>
    <property type="evidence" value="ECO:0007669"/>
    <property type="project" value="UniProtKB-KW"/>
</dbReference>
<dbReference type="SUPFAM" id="SSF51604">
    <property type="entry name" value="Enolase C-terminal domain-like"/>
    <property type="match status" value="1"/>
</dbReference>
<dbReference type="InterPro" id="IPR029017">
    <property type="entry name" value="Enolase-like_N"/>
</dbReference>
<keyword evidence="2 6" id="KW-0479">Metal-binding</keyword>
<dbReference type="SFLD" id="SFLDF00010">
    <property type="entry name" value="dipeptide_epimerase"/>
    <property type="match status" value="1"/>
</dbReference>
<feature type="binding site" evidence="6">
    <location>
        <position position="175"/>
    </location>
    <ligand>
        <name>Mg(2+)</name>
        <dbReference type="ChEBI" id="CHEBI:18420"/>
    </ligand>
</feature>
<dbReference type="NCBIfam" id="NF042940">
    <property type="entry name" value="racemase_DgcA"/>
    <property type="match status" value="1"/>
</dbReference>
<dbReference type="RefSeq" id="WP_183798086.1">
    <property type="nucleotide sequence ID" value="NZ_JACIEE010000001.1"/>
</dbReference>
<dbReference type="Proteomes" id="UP000574761">
    <property type="component" value="Unassembled WGS sequence"/>
</dbReference>
<evidence type="ECO:0000313" key="11">
    <source>
        <dbReference type="Proteomes" id="UP000574761"/>
    </source>
</evidence>
<dbReference type="InterPro" id="IPR034603">
    <property type="entry name" value="Dipeptide_epimerase"/>
</dbReference>
<keyword evidence="11" id="KW-1185">Reference proteome</keyword>
<dbReference type="Pfam" id="PF02746">
    <property type="entry name" value="MR_MLE_N"/>
    <property type="match status" value="1"/>
</dbReference>
<dbReference type="PANTHER" id="PTHR48080:SF3">
    <property type="entry name" value="ENOLASE SUPERFAMILY MEMBER DDB_G0284701"/>
    <property type="match status" value="1"/>
</dbReference>
<keyword evidence="4 7" id="KW-0413">Isomerase</keyword>
<feature type="transmembrane region" description="Helical" evidence="8">
    <location>
        <begin position="266"/>
        <end position="289"/>
    </location>
</feature>
<comment type="similarity">
    <text evidence="1 7">Belongs to the mandelate racemase/muconate lactonizing enzyme family.</text>
</comment>
<feature type="binding site" evidence="6">
    <location>
        <position position="201"/>
    </location>
    <ligand>
        <name>Mg(2+)</name>
        <dbReference type="ChEBI" id="CHEBI:18420"/>
    </ligand>
</feature>
<dbReference type="GO" id="GO:0016855">
    <property type="term" value="F:racemase and epimerase activity, acting on amino acids and derivatives"/>
    <property type="evidence" value="ECO:0007669"/>
    <property type="project" value="UniProtKB-UniRule"/>
</dbReference>
<dbReference type="InterPro" id="IPR034593">
    <property type="entry name" value="DgoD-like"/>
</dbReference>
<dbReference type="InterPro" id="IPR036849">
    <property type="entry name" value="Enolase-like_C_sf"/>
</dbReference>
<dbReference type="Gene3D" id="3.30.390.10">
    <property type="entry name" value="Enolase-like, N-terminal domain"/>
    <property type="match status" value="1"/>
</dbReference>